<name>A0A378IBJ6_9GAMM</name>
<dbReference type="PANTHER" id="PTHR13887:SF14">
    <property type="entry name" value="DISULFIDE BOND FORMATION PROTEIN D"/>
    <property type="match status" value="1"/>
</dbReference>
<evidence type="ECO:0000256" key="3">
    <source>
        <dbReference type="ARBA" id="ARBA00023157"/>
    </source>
</evidence>
<dbReference type="AlphaFoldDB" id="A0A378IBJ6"/>
<dbReference type="GO" id="GO:0016491">
    <property type="term" value="F:oxidoreductase activity"/>
    <property type="evidence" value="ECO:0007669"/>
    <property type="project" value="UniProtKB-KW"/>
</dbReference>
<dbReference type="InterPro" id="IPR013766">
    <property type="entry name" value="Thioredoxin_domain"/>
</dbReference>
<dbReference type="Gene3D" id="3.40.30.10">
    <property type="entry name" value="Glutaredoxin"/>
    <property type="match status" value="1"/>
</dbReference>
<evidence type="ECO:0000259" key="5">
    <source>
        <dbReference type="PROSITE" id="PS51352"/>
    </source>
</evidence>
<evidence type="ECO:0000256" key="1">
    <source>
        <dbReference type="ARBA" id="ARBA00022729"/>
    </source>
</evidence>
<evidence type="ECO:0000313" key="9">
    <source>
        <dbReference type="Proteomes" id="UP000255066"/>
    </source>
</evidence>
<dbReference type="InterPro" id="IPR041205">
    <property type="entry name" value="ScsC_N"/>
</dbReference>
<dbReference type="SUPFAM" id="SSF52833">
    <property type="entry name" value="Thioredoxin-like"/>
    <property type="match status" value="1"/>
</dbReference>
<keyword evidence="3" id="KW-1015">Disulfide bond</keyword>
<dbReference type="Pfam" id="PF01323">
    <property type="entry name" value="DSBA"/>
    <property type="match status" value="1"/>
</dbReference>
<dbReference type="InterPro" id="IPR036249">
    <property type="entry name" value="Thioredoxin-like_sf"/>
</dbReference>
<feature type="domain" description="Thioredoxin" evidence="5">
    <location>
        <begin position="105"/>
        <end position="298"/>
    </location>
</feature>
<protein>
    <submittedName>
        <fullName evidence="7">27 kDa outer membrane protein</fullName>
    </submittedName>
</protein>
<evidence type="ECO:0000313" key="7">
    <source>
        <dbReference type="EMBL" id="STX32539.1"/>
    </source>
</evidence>
<keyword evidence="1" id="KW-0732">Signal</keyword>
<evidence type="ECO:0000256" key="4">
    <source>
        <dbReference type="ARBA" id="ARBA00023284"/>
    </source>
</evidence>
<reference evidence="6 8" key="1">
    <citation type="submission" date="2015-11" db="EMBL/GenBank/DDBJ databases">
        <title>Genomic analysis of 38 Legionella species identifies large and diverse effector repertoires.</title>
        <authorList>
            <person name="Burstein D."/>
            <person name="Amaro F."/>
            <person name="Zusman T."/>
            <person name="Lifshitz Z."/>
            <person name="Cohen O."/>
            <person name="Gilbert J.A."/>
            <person name="Pupko T."/>
            <person name="Shuman H.A."/>
            <person name="Segal G."/>
        </authorList>
    </citation>
    <scope>NUCLEOTIDE SEQUENCE [LARGE SCALE GENOMIC DNA]</scope>
    <source>
        <strain evidence="6 8">CDC#1407-AL-14</strain>
    </source>
</reference>
<evidence type="ECO:0000256" key="2">
    <source>
        <dbReference type="ARBA" id="ARBA00023002"/>
    </source>
</evidence>
<dbReference type="InterPro" id="IPR001853">
    <property type="entry name" value="DSBA-like_thioredoxin_dom"/>
</dbReference>
<proteinExistence type="predicted"/>
<gene>
    <name evidence="7" type="primary">dsbA_1</name>
    <name evidence="6" type="synonym">com1</name>
    <name evidence="6" type="ORF">Lbir_1479</name>
    <name evidence="7" type="ORF">NCTC12437_02330</name>
</gene>
<dbReference type="Proteomes" id="UP000054735">
    <property type="component" value="Unassembled WGS sequence"/>
</dbReference>
<keyword evidence="2" id="KW-0560">Oxidoreductase</keyword>
<dbReference type="STRING" id="28083.Lbir_1479"/>
<dbReference type="Pfam" id="PF18312">
    <property type="entry name" value="ScsC_N"/>
    <property type="match status" value="1"/>
</dbReference>
<keyword evidence="8" id="KW-1185">Reference proteome</keyword>
<evidence type="ECO:0000313" key="8">
    <source>
        <dbReference type="Proteomes" id="UP000054735"/>
    </source>
</evidence>
<dbReference type="PANTHER" id="PTHR13887">
    <property type="entry name" value="GLUTATHIONE S-TRANSFERASE KAPPA"/>
    <property type="match status" value="1"/>
</dbReference>
<accession>A0A378IBJ6</accession>
<reference evidence="7 9" key="2">
    <citation type="submission" date="2018-06" db="EMBL/GenBank/DDBJ databases">
        <authorList>
            <consortium name="Pathogen Informatics"/>
            <person name="Doyle S."/>
        </authorList>
    </citation>
    <scope>NUCLEOTIDE SEQUENCE [LARGE SCALE GENOMIC DNA]</scope>
    <source>
        <strain evidence="7 9">NCTC12437</strain>
    </source>
</reference>
<dbReference type="Proteomes" id="UP000255066">
    <property type="component" value="Unassembled WGS sequence"/>
</dbReference>
<keyword evidence="4" id="KW-0676">Redox-active center</keyword>
<dbReference type="EMBL" id="LNXT01000019">
    <property type="protein sequence ID" value="KTC71624.1"/>
    <property type="molecule type" value="Genomic_DNA"/>
</dbReference>
<organism evidence="7 9">
    <name type="scientific">Legionella birminghamensis</name>
    <dbReference type="NCBI Taxonomy" id="28083"/>
    <lineage>
        <taxon>Bacteria</taxon>
        <taxon>Pseudomonadati</taxon>
        <taxon>Pseudomonadota</taxon>
        <taxon>Gammaproteobacteria</taxon>
        <taxon>Legionellales</taxon>
        <taxon>Legionellaceae</taxon>
        <taxon>Legionella</taxon>
    </lineage>
</organism>
<evidence type="ECO:0000313" key="6">
    <source>
        <dbReference type="EMBL" id="KTC71624.1"/>
    </source>
</evidence>
<dbReference type="EMBL" id="UGNW01000001">
    <property type="protein sequence ID" value="STX32539.1"/>
    <property type="molecule type" value="Genomic_DNA"/>
</dbReference>
<dbReference type="CDD" id="cd03023">
    <property type="entry name" value="DsbA_Com1_like"/>
    <property type="match status" value="1"/>
</dbReference>
<sequence length="299" mass="32019">MLGFIRKIETGGSAQAMCWSTSNLDNLLRGLFVKFSGLLTAGALITAMFSPIAMADSTTAAGTNAAASMPDAQKKAIEQVIHDYLVNNPEVLIEASQALQQKQQQSMQQQAQSAIQTNANDLFSDKLTVLGNPNGNVTLVEFFDYQCIHCKKMAPIVGGLIQKDPNLRVIYKEFPIFGKSSEKASRAALAAAMQGKYKAMHDALFGQEQRITDQSINDAAKAAGLDMTKFAADMNSQTVTDALDANRQLAEKLHLMGTPAFIIASTPNGTFKAGSEPSFVPGAASEESLMEMIKKAGSN</sequence>
<dbReference type="PROSITE" id="PS51352">
    <property type="entry name" value="THIOREDOXIN_2"/>
    <property type="match status" value="1"/>
</dbReference>